<dbReference type="InterPro" id="IPR019612">
    <property type="entry name" value="Minor_capsid_put"/>
</dbReference>
<dbReference type="RefSeq" id="WP_012678867.1">
    <property type="nucleotide sequence ID" value="NC_012471.1"/>
</dbReference>
<dbReference type="OrthoDB" id="2222091at2"/>
<dbReference type="KEGG" id="seu:SEQ_0174"/>
<reference evidence="1 2" key="1">
    <citation type="journal article" date="2009" name="PLoS Pathog.">
        <title>Genomic evidence for the evolution of Streptococcus equi: host restriction, increased virulence, and genetic exchange with human pathogens.</title>
        <authorList>
            <person name="Holden M.T.G."/>
            <person name="Heather Z."/>
            <person name="Paillot R."/>
            <person name="Steward K.F."/>
            <person name="Webb K."/>
            <person name="Ainslie F."/>
            <person name="Jourdan T."/>
            <person name="Bason N.C."/>
            <person name="Holroyd N.E."/>
            <person name="Mungall K."/>
            <person name="Quail M.A."/>
            <person name="Sanders M."/>
            <person name="Simmonds M."/>
            <person name="Willey D."/>
            <person name="Brooks K."/>
            <person name="Aanensen D.M."/>
            <person name="Spratt B.G."/>
            <person name="Jolley K.A."/>
            <person name="Maiden M.C.J."/>
            <person name="Kehoe M."/>
            <person name="Chanter N."/>
            <person name="Bentley S.D."/>
            <person name="Robinson C."/>
            <person name="Maskell D.J."/>
            <person name="Parkhill J."/>
            <person name="Waller A.S."/>
        </authorList>
    </citation>
    <scope>NUCLEOTIDE SEQUENCE [LARGE SCALE GENOMIC DNA]</scope>
    <source>
        <strain evidence="1 2">4047</strain>
    </source>
</reference>
<dbReference type="AlphaFoldDB" id="C0M666"/>
<dbReference type="EMBL" id="FM204883">
    <property type="protein sequence ID" value="CAW92171.1"/>
    <property type="molecule type" value="Genomic_DNA"/>
</dbReference>
<gene>
    <name evidence="1" type="ordered locus">SEQ_0174</name>
</gene>
<sequence length="110" mass="12897">MIDKRLLIDSLQVKLVKRAGDYGGFVYDDPFTISPVRFDRSFAAVGKDNTRQEIKPSVIFIYPKYCKIRADKTWEDAIVIDSDTEYTVNKVIPIYYPHRHKIFCYEVEVI</sequence>
<dbReference type="Pfam" id="PF10665">
    <property type="entry name" value="Minor_capsid_1"/>
    <property type="match status" value="1"/>
</dbReference>
<dbReference type="HOGENOM" id="CLU_164099_0_0_9"/>
<organism evidence="1 2">
    <name type="scientific">Streptococcus equi subsp. equi (strain 4047)</name>
    <dbReference type="NCBI Taxonomy" id="553482"/>
    <lineage>
        <taxon>Bacteria</taxon>
        <taxon>Bacillati</taxon>
        <taxon>Bacillota</taxon>
        <taxon>Bacilli</taxon>
        <taxon>Lactobacillales</taxon>
        <taxon>Streptococcaceae</taxon>
        <taxon>Streptococcus</taxon>
    </lineage>
</organism>
<evidence type="ECO:0000313" key="1">
    <source>
        <dbReference type="EMBL" id="CAW92171.1"/>
    </source>
</evidence>
<proteinExistence type="predicted"/>
<protein>
    <submittedName>
        <fullName evidence="1">Hypothetical phage protein</fullName>
    </submittedName>
</protein>
<accession>C0M666</accession>
<evidence type="ECO:0000313" key="2">
    <source>
        <dbReference type="Proteomes" id="UP000001365"/>
    </source>
</evidence>
<dbReference type="Proteomes" id="UP000001365">
    <property type="component" value="Chromosome"/>
</dbReference>
<name>C0M666_STRE4</name>